<evidence type="ECO:0000313" key="2">
    <source>
        <dbReference type="EMBL" id="KXS16779.1"/>
    </source>
</evidence>
<dbReference type="AlphaFoldDB" id="A0A139AJ69"/>
<sequence>MLGAQCTTQTSTSHPTSTTARTHLQPPLPSRRHSRPPPAPPPPTPAPNHVDTDSRSPLDARFPPHGEDVWLTPPVPSQPWVPATPAPRVDPTVDVDELLQVFSGTGALATTGEVQFGLWER</sequence>
<feature type="region of interest" description="Disordered" evidence="1">
    <location>
        <begin position="1"/>
        <end position="88"/>
    </location>
</feature>
<feature type="compositionally biased region" description="Pro residues" evidence="1">
    <location>
        <begin position="73"/>
        <end position="85"/>
    </location>
</feature>
<evidence type="ECO:0000256" key="1">
    <source>
        <dbReference type="SAM" id="MobiDB-lite"/>
    </source>
</evidence>
<feature type="compositionally biased region" description="Basic and acidic residues" evidence="1">
    <location>
        <begin position="50"/>
        <end position="68"/>
    </location>
</feature>
<gene>
    <name evidence="2" type="ORF">M427DRAFT_284275</name>
</gene>
<keyword evidence="3" id="KW-1185">Reference proteome</keyword>
<accession>A0A139AJ69</accession>
<reference evidence="2 3" key="1">
    <citation type="journal article" date="2015" name="Genome Biol. Evol.">
        <title>Phylogenomic analyses indicate that early fungi evolved digesting cell walls of algal ancestors of land plants.</title>
        <authorList>
            <person name="Chang Y."/>
            <person name="Wang S."/>
            <person name="Sekimoto S."/>
            <person name="Aerts A.L."/>
            <person name="Choi C."/>
            <person name="Clum A."/>
            <person name="LaButti K.M."/>
            <person name="Lindquist E.A."/>
            <person name="Yee Ngan C."/>
            <person name="Ohm R.A."/>
            <person name="Salamov A.A."/>
            <person name="Grigoriev I.V."/>
            <person name="Spatafora J.W."/>
            <person name="Berbee M.L."/>
        </authorList>
    </citation>
    <scope>NUCLEOTIDE SEQUENCE [LARGE SCALE GENOMIC DNA]</scope>
    <source>
        <strain evidence="2 3">JEL478</strain>
    </source>
</reference>
<dbReference type="Proteomes" id="UP000070544">
    <property type="component" value="Unassembled WGS sequence"/>
</dbReference>
<name>A0A139AJ69_GONPJ</name>
<feature type="compositionally biased region" description="Low complexity" evidence="1">
    <location>
        <begin position="7"/>
        <end position="22"/>
    </location>
</feature>
<evidence type="ECO:0000313" key="3">
    <source>
        <dbReference type="Proteomes" id="UP000070544"/>
    </source>
</evidence>
<feature type="compositionally biased region" description="Pro residues" evidence="1">
    <location>
        <begin position="36"/>
        <end position="46"/>
    </location>
</feature>
<organism evidence="2 3">
    <name type="scientific">Gonapodya prolifera (strain JEL478)</name>
    <name type="common">Monoblepharis prolifera</name>
    <dbReference type="NCBI Taxonomy" id="1344416"/>
    <lineage>
        <taxon>Eukaryota</taxon>
        <taxon>Fungi</taxon>
        <taxon>Fungi incertae sedis</taxon>
        <taxon>Chytridiomycota</taxon>
        <taxon>Chytridiomycota incertae sedis</taxon>
        <taxon>Monoblepharidomycetes</taxon>
        <taxon>Monoblepharidales</taxon>
        <taxon>Gonapodyaceae</taxon>
        <taxon>Gonapodya</taxon>
    </lineage>
</organism>
<dbReference type="EMBL" id="KQ965750">
    <property type="protein sequence ID" value="KXS16779.1"/>
    <property type="molecule type" value="Genomic_DNA"/>
</dbReference>
<proteinExistence type="predicted"/>
<protein>
    <submittedName>
        <fullName evidence="2">Uncharacterized protein</fullName>
    </submittedName>
</protein>